<sequence>MDGAFFGVNGEVVCSGVIQDHKGQFIYACPSKCSCSIVIGVEIQAIWIGL</sequence>
<accession>A0A151SFM7</accession>
<protein>
    <submittedName>
        <fullName evidence="1">Uncharacterized protein</fullName>
    </submittedName>
</protein>
<reference evidence="1" key="1">
    <citation type="journal article" date="2012" name="Nat. Biotechnol.">
        <title>Draft genome sequence of pigeonpea (Cajanus cajan), an orphan legume crop of resource-poor farmers.</title>
        <authorList>
            <person name="Varshney R.K."/>
            <person name="Chen W."/>
            <person name="Li Y."/>
            <person name="Bharti A.K."/>
            <person name="Saxena R.K."/>
            <person name="Schlueter J.A."/>
            <person name="Donoghue M.T."/>
            <person name="Azam S."/>
            <person name="Fan G."/>
            <person name="Whaley A.M."/>
            <person name="Farmer A.D."/>
            <person name="Sheridan J."/>
            <person name="Iwata A."/>
            <person name="Tuteja R."/>
            <person name="Penmetsa R.V."/>
            <person name="Wu W."/>
            <person name="Upadhyaya H.D."/>
            <person name="Yang S.P."/>
            <person name="Shah T."/>
            <person name="Saxena K.B."/>
            <person name="Michael T."/>
            <person name="McCombie W.R."/>
            <person name="Yang B."/>
            <person name="Zhang G."/>
            <person name="Yang H."/>
            <person name="Wang J."/>
            <person name="Spillane C."/>
            <person name="Cook D.R."/>
            <person name="May G.D."/>
            <person name="Xu X."/>
            <person name="Jackson S.A."/>
        </authorList>
    </citation>
    <scope>NUCLEOTIDE SEQUENCE [LARGE SCALE GENOMIC DNA]</scope>
</reference>
<keyword evidence="2" id="KW-1185">Reference proteome</keyword>
<proteinExistence type="predicted"/>
<dbReference type="AlphaFoldDB" id="A0A151SFM7"/>
<organism evidence="1 2">
    <name type="scientific">Cajanus cajan</name>
    <name type="common">Pigeon pea</name>
    <name type="synonym">Cajanus indicus</name>
    <dbReference type="NCBI Taxonomy" id="3821"/>
    <lineage>
        <taxon>Eukaryota</taxon>
        <taxon>Viridiplantae</taxon>
        <taxon>Streptophyta</taxon>
        <taxon>Embryophyta</taxon>
        <taxon>Tracheophyta</taxon>
        <taxon>Spermatophyta</taxon>
        <taxon>Magnoliopsida</taxon>
        <taxon>eudicotyledons</taxon>
        <taxon>Gunneridae</taxon>
        <taxon>Pentapetalae</taxon>
        <taxon>rosids</taxon>
        <taxon>fabids</taxon>
        <taxon>Fabales</taxon>
        <taxon>Fabaceae</taxon>
        <taxon>Papilionoideae</taxon>
        <taxon>50 kb inversion clade</taxon>
        <taxon>NPAAA clade</taxon>
        <taxon>indigoferoid/millettioid clade</taxon>
        <taxon>Phaseoleae</taxon>
        <taxon>Cajanus</taxon>
    </lineage>
</organism>
<evidence type="ECO:0000313" key="2">
    <source>
        <dbReference type="Proteomes" id="UP000075243"/>
    </source>
</evidence>
<dbReference type="EMBL" id="KQ483412">
    <property type="protein sequence ID" value="KYP53593.1"/>
    <property type="molecule type" value="Genomic_DNA"/>
</dbReference>
<dbReference type="Proteomes" id="UP000075243">
    <property type="component" value="Unassembled WGS sequence"/>
</dbReference>
<name>A0A151SFM7_CAJCA</name>
<dbReference type="Gramene" id="C.cajan_23798.t">
    <property type="protein sequence ID" value="C.cajan_23798.t.cds1"/>
    <property type="gene ID" value="C.cajan_23798"/>
</dbReference>
<evidence type="ECO:0000313" key="1">
    <source>
        <dbReference type="EMBL" id="KYP53593.1"/>
    </source>
</evidence>
<gene>
    <name evidence="1" type="ORF">KK1_024488</name>
</gene>